<dbReference type="EMBL" id="CAJNOI010000034">
    <property type="protein sequence ID" value="CAF0892849.1"/>
    <property type="molecule type" value="Genomic_DNA"/>
</dbReference>
<reference evidence="2" key="1">
    <citation type="submission" date="2021-02" db="EMBL/GenBank/DDBJ databases">
        <authorList>
            <person name="Nowell W R."/>
        </authorList>
    </citation>
    <scope>NUCLEOTIDE SEQUENCE</scope>
</reference>
<feature type="compositionally biased region" description="Low complexity" evidence="1">
    <location>
        <begin position="128"/>
        <end position="146"/>
    </location>
</feature>
<proteinExistence type="predicted"/>
<dbReference type="Proteomes" id="UP000663832">
    <property type="component" value="Unassembled WGS sequence"/>
</dbReference>
<evidence type="ECO:0000313" key="2">
    <source>
        <dbReference type="EMBL" id="CAF0790487.1"/>
    </source>
</evidence>
<dbReference type="OrthoDB" id="10009706at2759"/>
<name>A0A813S5N3_9BILA</name>
<evidence type="ECO:0000313" key="3">
    <source>
        <dbReference type="EMBL" id="CAF0892849.1"/>
    </source>
</evidence>
<accession>A0A813S5N3</accession>
<evidence type="ECO:0000256" key="1">
    <source>
        <dbReference type="SAM" id="MobiDB-lite"/>
    </source>
</evidence>
<dbReference type="AlphaFoldDB" id="A0A813S5N3"/>
<feature type="region of interest" description="Disordered" evidence="1">
    <location>
        <begin position="106"/>
        <end position="150"/>
    </location>
</feature>
<feature type="compositionally biased region" description="Acidic residues" evidence="1">
    <location>
        <begin position="111"/>
        <end position="120"/>
    </location>
</feature>
<keyword evidence="4" id="KW-1185">Reference proteome</keyword>
<gene>
    <name evidence="3" type="ORF">BJG266_LOCUS10047</name>
    <name evidence="2" type="ORF">QVE165_LOCUS3670</name>
</gene>
<sequence length="245" mass="27478">MSSPSTSNPPPLPSNVGSVDLESVLNVRRRTLTSIGEKSLSPQQQYRYTDTIYVKREDESNSAYSIDSKILIFGELHFLCGIFERYTSNITVYDDSIEPNFNLTNFSTTAEENEDADTSEMDSKLRRTSISSQSPSTTPKTSNSPVTRRRRLSVIGRSQTVGSAPTNYSSQNLEGKRYGCIEISNMSIIEILEILLRNGLELVSEESDYNSENILHQSFVFSKIRQILQKPTPVYNSRSSSFIGT</sequence>
<dbReference type="Proteomes" id="UP000663877">
    <property type="component" value="Unassembled WGS sequence"/>
</dbReference>
<dbReference type="EMBL" id="CAJNOM010000013">
    <property type="protein sequence ID" value="CAF0790487.1"/>
    <property type="molecule type" value="Genomic_DNA"/>
</dbReference>
<evidence type="ECO:0000313" key="4">
    <source>
        <dbReference type="Proteomes" id="UP000663832"/>
    </source>
</evidence>
<comment type="caution">
    <text evidence="2">The sequence shown here is derived from an EMBL/GenBank/DDBJ whole genome shotgun (WGS) entry which is preliminary data.</text>
</comment>
<organism evidence="2 4">
    <name type="scientific">Adineta steineri</name>
    <dbReference type="NCBI Taxonomy" id="433720"/>
    <lineage>
        <taxon>Eukaryota</taxon>
        <taxon>Metazoa</taxon>
        <taxon>Spiralia</taxon>
        <taxon>Gnathifera</taxon>
        <taxon>Rotifera</taxon>
        <taxon>Eurotatoria</taxon>
        <taxon>Bdelloidea</taxon>
        <taxon>Adinetida</taxon>
        <taxon>Adinetidae</taxon>
        <taxon>Adineta</taxon>
    </lineage>
</organism>
<protein>
    <submittedName>
        <fullName evidence="2">Uncharacterized protein</fullName>
    </submittedName>
</protein>